<evidence type="ECO:0000256" key="1">
    <source>
        <dbReference type="ARBA" id="ARBA00004533"/>
    </source>
</evidence>
<protein>
    <submittedName>
        <fullName evidence="9">MCE family protein</fullName>
    </submittedName>
</protein>
<proteinExistence type="predicted"/>
<dbReference type="InterPro" id="IPR003399">
    <property type="entry name" value="Mce/MlaD"/>
</dbReference>
<evidence type="ECO:0000256" key="3">
    <source>
        <dbReference type="ARBA" id="ARBA00022519"/>
    </source>
</evidence>
<evidence type="ECO:0000256" key="6">
    <source>
        <dbReference type="ARBA" id="ARBA00023136"/>
    </source>
</evidence>
<dbReference type="Pfam" id="PF02470">
    <property type="entry name" value="MlaD"/>
    <property type="match status" value="1"/>
</dbReference>
<evidence type="ECO:0000256" key="7">
    <source>
        <dbReference type="SAM" id="Phobius"/>
    </source>
</evidence>
<evidence type="ECO:0000256" key="4">
    <source>
        <dbReference type="ARBA" id="ARBA00022692"/>
    </source>
</evidence>
<keyword evidence="5 7" id="KW-1133">Transmembrane helix</keyword>
<evidence type="ECO:0000256" key="5">
    <source>
        <dbReference type="ARBA" id="ARBA00022989"/>
    </source>
</evidence>
<reference evidence="9 10" key="1">
    <citation type="submission" date="2021-01" db="EMBL/GenBank/DDBJ databases">
        <title>Diatom-associated Roseobacters Show Island Model of Population Structure.</title>
        <authorList>
            <person name="Qu L."/>
            <person name="Feng X."/>
            <person name="Chen Y."/>
            <person name="Li L."/>
            <person name="Wang X."/>
            <person name="Hu Z."/>
            <person name="Wang H."/>
            <person name="Luo H."/>
        </authorList>
    </citation>
    <scope>NUCLEOTIDE SEQUENCE [LARGE SCALE GENOMIC DNA]</scope>
    <source>
        <strain evidence="9 10">TR60-84</strain>
    </source>
</reference>
<dbReference type="EMBL" id="JAFBRM010000002">
    <property type="protein sequence ID" value="MBM1713847.1"/>
    <property type="molecule type" value="Genomic_DNA"/>
</dbReference>
<keyword evidence="6 7" id="KW-0472">Membrane</keyword>
<keyword evidence="3" id="KW-0997">Cell inner membrane</keyword>
<keyword evidence="4 7" id="KW-0812">Transmembrane</keyword>
<evidence type="ECO:0000313" key="9">
    <source>
        <dbReference type="EMBL" id="MBM1713847.1"/>
    </source>
</evidence>
<evidence type="ECO:0000256" key="2">
    <source>
        <dbReference type="ARBA" id="ARBA00022475"/>
    </source>
</evidence>
<dbReference type="GO" id="GO:0005886">
    <property type="term" value="C:plasma membrane"/>
    <property type="evidence" value="ECO:0007669"/>
    <property type="project" value="UniProtKB-SubCell"/>
</dbReference>
<dbReference type="RefSeq" id="WP_064225197.1">
    <property type="nucleotide sequence ID" value="NZ_JAFBRH010000002.1"/>
</dbReference>
<dbReference type="PANTHER" id="PTHR30462:SF2">
    <property type="entry name" value="INTERMEMBRANE TRANSPORT PROTEIN PQIB"/>
    <property type="match status" value="1"/>
</dbReference>
<accession>A0AAE3B628</accession>
<dbReference type="InterPro" id="IPR051800">
    <property type="entry name" value="PqiA-PqiB_transport"/>
</dbReference>
<feature type="transmembrane region" description="Helical" evidence="7">
    <location>
        <begin position="16"/>
        <end position="40"/>
    </location>
</feature>
<keyword evidence="2" id="KW-1003">Cell membrane</keyword>
<organism evidence="9 10">
    <name type="scientific">Sulfitobacter geojensis</name>
    <dbReference type="NCBI Taxonomy" id="1342299"/>
    <lineage>
        <taxon>Bacteria</taxon>
        <taxon>Pseudomonadati</taxon>
        <taxon>Pseudomonadota</taxon>
        <taxon>Alphaproteobacteria</taxon>
        <taxon>Rhodobacterales</taxon>
        <taxon>Roseobacteraceae</taxon>
        <taxon>Sulfitobacter</taxon>
    </lineage>
</organism>
<comment type="subcellular location">
    <subcellularLocation>
        <location evidence="1">Cell inner membrane</location>
    </subcellularLocation>
</comment>
<keyword evidence="10" id="KW-1185">Reference proteome</keyword>
<sequence>MTDDVPQVSVSPARKAFLSGASVVWIIPLGALLVALFVAWQSYTARGPIITIEFETGAGIKSGETELRYRDVTVGVVEKVSFASGLTRVQAHVRVDKDVAPFIDNGAVFWIVQPEVSAQGITGLSTVLSGVYIEGSWDDQQGPVPASFSGASEAPLIRPGQGGLEIAFRTVANSQLTDNAPILYKGIEVGRIGRARISQRGNFAIVEALIFEDHRNLINQSTRFWDASGFSVSIGTAGAEIDFSSLATLIGGGITFDTFVSGGGRVSDGTVFEVFPDRETARNSVFNASEVEPLGVSVIFDENISGLTVGAPVELSGLKIGEVESLSGIVNYDQFGDSRVRLNVILSIQPARLGLPDEVTSEAALAFLQNRVVAGLRARLASASLLTGGLKVELVMVEDSPSARLVGEVDDLPVLPTTQNETSDASATVEGVFTRINNLPIEELLNSAITFMDSAESLVSSEDIRATPGDLRALLGEVQGLVASDDVRNIPVSLNATLKRIEALVAELEKERVATKLAEVLTSAAGAVSVVETSVAGVPALLSQIEAVAAKVETLELNELVTEVTALIKTAEAMVDSDDVKALPGAVKRTLDEVNVTLSEGRSLLGEVQGLVASDDVQNIPVTLNATLVRVEALVAQLEQERITAKISEVLDSAMSAAQTVENSVAGVPALITQIEAVAAKAESLEVNELIAELTALTKAAEAVVATEDAKALPGSLKRALDEVNYTLQELREGGAIENVNQTLASARNAADSIAVSSKDLPKIVERLTALFAQAGRTIEGYNKGDQISREAQTTMRDIQKAADALASLARSIERNPNSLLLGR</sequence>
<gene>
    <name evidence="9" type="ORF">JQV55_09760</name>
</gene>
<dbReference type="PANTHER" id="PTHR30462">
    <property type="entry name" value="INTERMEMBRANE TRANSPORT PROTEIN PQIB-RELATED"/>
    <property type="match status" value="1"/>
</dbReference>
<comment type="caution">
    <text evidence="9">The sequence shown here is derived from an EMBL/GenBank/DDBJ whole genome shotgun (WGS) entry which is preliminary data.</text>
</comment>
<name>A0AAE3B628_9RHOB</name>
<dbReference type="AlphaFoldDB" id="A0AAE3B628"/>
<dbReference type="Proteomes" id="UP000732193">
    <property type="component" value="Unassembled WGS sequence"/>
</dbReference>
<evidence type="ECO:0000313" key="10">
    <source>
        <dbReference type="Proteomes" id="UP000732193"/>
    </source>
</evidence>
<evidence type="ECO:0000259" key="8">
    <source>
        <dbReference type="Pfam" id="PF02470"/>
    </source>
</evidence>
<feature type="domain" description="Mce/MlaD" evidence="8">
    <location>
        <begin position="47"/>
        <end position="133"/>
    </location>
</feature>